<dbReference type="PATRIC" id="fig|1367847.3.peg.3898"/>
<evidence type="ECO:0000256" key="4">
    <source>
        <dbReference type="ARBA" id="ARBA00022989"/>
    </source>
</evidence>
<keyword evidence="5 6" id="KW-0472">Membrane</keyword>
<dbReference type="HOGENOM" id="CLU_000604_8_10_5"/>
<feature type="transmembrane region" description="Helical" evidence="6">
    <location>
        <begin position="259"/>
        <end position="281"/>
    </location>
</feature>
<accession>S5Z0F4</accession>
<organism evidence="9 10">
    <name type="scientific">Paracoccus aminophilus JCM 7686</name>
    <dbReference type="NCBI Taxonomy" id="1367847"/>
    <lineage>
        <taxon>Bacteria</taxon>
        <taxon>Pseudomonadati</taxon>
        <taxon>Pseudomonadota</taxon>
        <taxon>Alphaproteobacteria</taxon>
        <taxon>Rhodobacterales</taxon>
        <taxon>Paracoccaceae</taxon>
        <taxon>Paracoccus</taxon>
    </lineage>
</organism>
<sequence length="388" mass="42558">MADLALITTYLKQSKLRTAFTAGSIIVAFILLGLFLPVLRVFDSRVDFGDADRLMVVSKTSVMTPLPVGLGERIKQIDGVREVSHFTFFGGTYRAASNRIAAIVTDPALFPNMVDEVAFNDSEGYRRWLAEPASVAVGREMANAQGWKVGDLIPIRSLIYIRKDGSPIWTFRIATIFDPATKDSVTNSMVINYSYFNHERSSGADTVGWFAVRVDDPRHAEAVAAAIDKAFANSPNETTATTEKAYAQSFLKQVGNFKAMITVALALVFWTLILITSNAVMQGIRSRFSDFAIMRTLGFASGRIARLIFSEVAVLMAAAGLLGMAIANIVVLIVATRTDQLLSLMRLDWRDWAIAFGLITLCTLVISITPIVQERRQKIISGLGEAVQ</sequence>
<dbReference type="InterPro" id="IPR051125">
    <property type="entry name" value="ABC-4/HrtB_transporter"/>
</dbReference>
<evidence type="ECO:0000256" key="1">
    <source>
        <dbReference type="ARBA" id="ARBA00004651"/>
    </source>
</evidence>
<evidence type="ECO:0000259" key="8">
    <source>
        <dbReference type="Pfam" id="PF12704"/>
    </source>
</evidence>
<dbReference type="AlphaFoldDB" id="S5Z0F4"/>
<evidence type="ECO:0000256" key="5">
    <source>
        <dbReference type="ARBA" id="ARBA00023136"/>
    </source>
</evidence>
<dbReference type="OrthoDB" id="9775474at2"/>
<dbReference type="KEGG" id="pami:JCM7686_pAMI4p256"/>
<keyword evidence="2" id="KW-1003">Cell membrane</keyword>
<dbReference type="InterPro" id="IPR003838">
    <property type="entry name" value="ABC3_permease_C"/>
</dbReference>
<dbReference type="InterPro" id="IPR025857">
    <property type="entry name" value="MacB_PCD"/>
</dbReference>
<keyword evidence="9" id="KW-0614">Plasmid</keyword>
<dbReference type="Proteomes" id="UP000015480">
    <property type="component" value="Plasmid pAMI4"/>
</dbReference>
<keyword evidence="10" id="KW-1185">Reference proteome</keyword>
<name>S5Z0F4_PARAH</name>
<dbReference type="Pfam" id="PF02687">
    <property type="entry name" value="FtsX"/>
    <property type="match status" value="1"/>
</dbReference>
<feature type="transmembrane region" description="Helical" evidence="6">
    <location>
        <begin position="353"/>
        <end position="372"/>
    </location>
</feature>
<protein>
    <submittedName>
        <fullName evidence="9">Uncharacterized protein</fullName>
    </submittedName>
</protein>
<dbReference type="PANTHER" id="PTHR43738:SF3">
    <property type="entry name" value="ABC TRANSPORTER PERMEASE"/>
    <property type="match status" value="1"/>
</dbReference>
<comment type="subcellular location">
    <subcellularLocation>
        <location evidence="1">Cell membrane</location>
        <topology evidence="1">Multi-pass membrane protein</topology>
    </subcellularLocation>
</comment>
<keyword evidence="4 6" id="KW-1133">Transmembrane helix</keyword>
<feature type="transmembrane region" description="Helical" evidence="6">
    <location>
        <begin position="312"/>
        <end position="333"/>
    </location>
</feature>
<dbReference type="EMBL" id="CP006652">
    <property type="protein sequence ID" value="AGT10946.1"/>
    <property type="molecule type" value="Genomic_DNA"/>
</dbReference>
<feature type="domain" description="MacB-like periplasmic core" evidence="8">
    <location>
        <begin position="47"/>
        <end position="229"/>
    </location>
</feature>
<feature type="transmembrane region" description="Helical" evidence="6">
    <location>
        <begin position="20"/>
        <end position="39"/>
    </location>
</feature>
<proteinExistence type="predicted"/>
<evidence type="ECO:0000256" key="2">
    <source>
        <dbReference type="ARBA" id="ARBA00022475"/>
    </source>
</evidence>
<evidence type="ECO:0000313" key="10">
    <source>
        <dbReference type="Proteomes" id="UP000015480"/>
    </source>
</evidence>
<dbReference type="GO" id="GO:0005886">
    <property type="term" value="C:plasma membrane"/>
    <property type="evidence" value="ECO:0007669"/>
    <property type="project" value="UniProtKB-SubCell"/>
</dbReference>
<dbReference type="RefSeq" id="WP_020952430.1">
    <property type="nucleotide sequence ID" value="NC_022049.1"/>
</dbReference>
<evidence type="ECO:0000259" key="7">
    <source>
        <dbReference type="Pfam" id="PF02687"/>
    </source>
</evidence>
<geneLocation type="plasmid" evidence="9 10">
    <name>pAMI4</name>
</geneLocation>
<dbReference type="PANTHER" id="PTHR43738">
    <property type="entry name" value="ABC TRANSPORTER, MEMBRANE PROTEIN"/>
    <property type="match status" value="1"/>
</dbReference>
<dbReference type="Pfam" id="PF12704">
    <property type="entry name" value="MacB_PCD"/>
    <property type="match status" value="1"/>
</dbReference>
<reference evidence="9 10" key="1">
    <citation type="journal article" date="2014" name="BMC Genomics">
        <title>Architecture and functions of a multipartite genome of the methylotrophic bacterium Paracoccus aminophilus JCM 7686, containing primary and secondary chromids.</title>
        <authorList>
            <person name="Dziewit L."/>
            <person name="Czarnecki J."/>
            <person name="Wibberg D."/>
            <person name="Radlinska M."/>
            <person name="Mrozek P."/>
            <person name="Szymczak M."/>
            <person name="Schluter A."/>
            <person name="Puhler A."/>
            <person name="Bartosik D."/>
        </authorList>
    </citation>
    <scope>NUCLEOTIDE SEQUENCE [LARGE SCALE GENOMIC DNA]</scope>
    <source>
        <strain evidence="9">JCM 7686</strain>
        <plasmid evidence="10">Plasmid pAMI4</plasmid>
    </source>
</reference>
<evidence type="ECO:0000256" key="3">
    <source>
        <dbReference type="ARBA" id="ARBA00022692"/>
    </source>
</evidence>
<keyword evidence="3 6" id="KW-0812">Transmembrane</keyword>
<feature type="domain" description="ABC3 transporter permease C-terminal" evidence="7">
    <location>
        <begin position="264"/>
        <end position="376"/>
    </location>
</feature>
<dbReference type="eggNOG" id="COG0577">
    <property type="taxonomic scope" value="Bacteria"/>
</dbReference>
<evidence type="ECO:0000313" key="9">
    <source>
        <dbReference type="EMBL" id="AGT10946.1"/>
    </source>
</evidence>
<gene>
    <name evidence="9" type="ORF">JCM7686_pAMI4p256</name>
</gene>
<evidence type="ECO:0000256" key="6">
    <source>
        <dbReference type="SAM" id="Phobius"/>
    </source>
</evidence>